<dbReference type="Pfam" id="PF00324">
    <property type="entry name" value="AA_permease"/>
    <property type="match status" value="1"/>
</dbReference>
<dbReference type="Proteomes" id="UP001310386">
    <property type="component" value="Unassembled WGS sequence"/>
</dbReference>
<dbReference type="Gene3D" id="1.20.1740.10">
    <property type="entry name" value="Amino acid/polyamine transporter I"/>
    <property type="match status" value="1"/>
</dbReference>
<evidence type="ECO:0000259" key="6">
    <source>
        <dbReference type="Pfam" id="PF00324"/>
    </source>
</evidence>
<feature type="transmembrane region" description="Helical" evidence="5">
    <location>
        <begin position="344"/>
        <end position="362"/>
    </location>
</feature>
<feature type="domain" description="Amino acid permease/ SLC12A" evidence="6">
    <location>
        <begin position="35"/>
        <end position="454"/>
    </location>
</feature>
<dbReference type="InterPro" id="IPR050367">
    <property type="entry name" value="APC_superfamily"/>
</dbReference>
<feature type="transmembrane region" description="Helical" evidence="5">
    <location>
        <begin position="285"/>
        <end position="307"/>
    </location>
</feature>
<feature type="transmembrane region" description="Helical" evidence="5">
    <location>
        <begin position="368"/>
        <end position="393"/>
    </location>
</feature>
<reference evidence="7" key="1">
    <citation type="submission" date="2023-12" db="EMBL/GenBank/DDBJ databases">
        <title>Fervidustalea candida gen. nov., sp. nov., a novel member of the family Paenibacillaceae isolated from a geothermal area.</title>
        <authorList>
            <person name="Li W.-J."/>
            <person name="Jiao J.-Y."/>
            <person name="Chen Y."/>
        </authorList>
    </citation>
    <scope>NUCLEOTIDE SEQUENCE</scope>
    <source>
        <strain evidence="7">SYSU GA230002</strain>
    </source>
</reference>
<feature type="transmembrane region" description="Helical" evidence="5">
    <location>
        <begin position="91"/>
        <end position="110"/>
    </location>
</feature>
<feature type="transmembrane region" description="Helical" evidence="5">
    <location>
        <begin position="20"/>
        <end position="39"/>
    </location>
</feature>
<comment type="caution">
    <text evidence="7">The sequence shown here is derived from an EMBL/GenBank/DDBJ whole genome shotgun (WGS) entry which is preliminary data.</text>
</comment>
<dbReference type="PIRSF" id="PIRSF006060">
    <property type="entry name" value="AA_transporter"/>
    <property type="match status" value="1"/>
</dbReference>
<keyword evidence="3 5" id="KW-1133">Transmembrane helix</keyword>
<feature type="transmembrane region" description="Helical" evidence="5">
    <location>
        <begin position="202"/>
        <end position="224"/>
    </location>
</feature>
<dbReference type="PANTHER" id="PTHR42770:SF7">
    <property type="entry name" value="MEMBRANE PROTEIN"/>
    <property type="match status" value="1"/>
</dbReference>
<dbReference type="InterPro" id="IPR004841">
    <property type="entry name" value="AA-permease/SLC12A_dom"/>
</dbReference>
<dbReference type="PANTHER" id="PTHR42770">
    <property type="entry name" value="AMINO ACID TRANSPORTER-RELATED"/>
    <property type="match status" value="1"/>
</dbReference>
<dbReference type="EMBL" id="JAYJLD010000001">
    <property type="protein sequence ID" value="MEB3100138.1"/>
    <property type="molecule type" value="Genomic_DNA"/>
</dbReference>
<organism evidence="7 8">
    <name type="scientific">Ferviditalea candida</name>
    <dbReference type="NCBI Taxonomy" id="3108399"/>
    <lineage>
        <taxon>Bacteria</taxon>
        <taxon>Bacillati</taxon>
        <taxon>Bacillota</taxon>
        <taxon>Bacilli</taxon>
        <taxon>Bacillales</taxon>
        <taxon>Paenibacillaceae</taxon>
        <taxon>Ferviditalea</taxon>
    </lineage>
</organism>
<keyword evidence="8" id="KW-1185">Reference proteome</keyword>
<feature type="transmembrane region" description="Helical" evidence="5">
    <location>
        <begin position="134"/>
        <end position="154"/>
    </location>
</feature>
<accession>A0ABU5ZCB2</accession>
<evidence type="ECO:0000313" key="7">
    <source>
        <dbReference type="EMBL" id="MEB3100138.1"/>
    </source>
</evidence>
<feature type="transmembrane region" description="Helical" evidence="5">
    <location>
        <begin position="236"/>
        <end position="258"/>
    </location>
</feature>
<protein>
    <submittedName>
        <fullName evidence="7">APC family permease</fullName>
    </submittedName>
</protein>
<keyword evidence="2 5" id="KW-0812">Transmembrane</keyword>
<evidence type="ECO:0000256" key="5">
    <source>
        <dbReference type="SAM" id="Phobius"/>
    </source>
</evidence>
<evidence type="ECO:0000256" key="3">
    <source>
        <dbReference type="ARBA" id="ARBA00022989"/>
    </source>
</evidence>
<gene>
    <name evidence="7" type="ORF">VF724_00485</name>
</gene>
<name>A0ABU5ZCB2_9BACL</name>
<dbReference type="RefSeq" id="WP_371752250.1">
    <property type="nucleotide sequence ID" value="NZ_JAYJLD010000001.1"/>
</dbReference>
<evidence type="ECO:0000256" key="1">
    <source>
        <dbReference type="ARBA" id="ARBA00004141"/>
    </source>
</evidence>
<proteinExistence type="predicted"/>
<feature type="transmembrane region" description="Helical" evidence="5">
    <location>
        <begin position="432"/>
        <end position="452"/>
    </location>
</feature>
<comment type="subcellular location">
    <subcellularLocation>
        <location evidence="1">Membrane</location>
        <topology evidence="1">Multi-pass membrane protein</topology>
    </subcellularLocation>
</comment>
<keyword evidence="4 5" id="KW-0472">Membrane</keyword>
<evidence type="ECO:0000256" key="4">
    <source>
        <dbReference type="ARBA" id="ARBA00023136"/>
    </source>
</evidence>
<evidence type="ECO:0000313" key="8">
    <source>
        <dbReference type="Proteomes" id="UP001310386"/>
    </source>
</evidence>
<feature type="transmembrane region" description="Helical" evidence="5">
    <location>
        <begin position="161"/>
        <end position="182"/>
    </location>
</feature>
<feature type="transmembrane region" description="Helical" evidence="5">
    <location>
        <begin position="405"/>
        <end position="426"/>
    </location>
</feature>
<sequence>MSTSSTSSSNQLRLKRNLSVWDAVVMSAAFMGPAVSMYFNTGYAAGFAGAAMPLSFVISMIIALILAKTVGEFSKIAPSAGAFYVFANKGIGPRSGFLSGWLMFIGYSLLEPAEEALFGITASEIIKSQLGIDIPWYIISLIAWAVVFTLSTIGAKQSMKITMLLFLAEVGVLLVLCFLIIGKGGYDGLHFSVFNPSNSPTGFSGVALGMVYGMLSFVGFESATTLAEEVVHPKRNVYYALMGSTILVGGIYIVATFAEVNGFGLGNMDALAKDVSPFVTLATQYGSPVLVLLIALAGLSSILAVTINTNNAIARVIYVMGRETVLPSFFGKVHQKFHTPSNAVMFQSLMSLVLLLLMGFSVGPSLTYGYLGAILTLGIIPVYIMASIGYVLYQKKQGNIRKHPFKNFILPIIASLLMLIPLSASFYPVPPFPYNILPLVVIIYAIVGFIVAKRLERDPERFKRAGEILGDADQGINV</sequence>
<feature type="transmembrane region" description="Helical" evidence="5">
    <location>
        <begin position="45"/>
        <end position="70"/>
    </location>
</feature>
<evidence type="ECO:0000256" key="2">
    <source>
        <dbReference type="ARBA" id="ARBA00022692"/>
    </source>
</evidence>